<feature type="transmembrane region" description="Helical" evidence="1">
    <location>
        <begin position="31"/>
        <end position="49"/>
    </location>
</feature>
<dbReference type="AlphaFoldDB" id="A0AAW1UQ48"/>
<keyword evidence="1" id="KW-0472">Membrane</keyword>
<keyword evidence="1" id="KW-0812">Transmembrane</keyword>
<evidence type="ECO:0000256" key="1">
    <source>
        <dbReference type="SAM" id="Phobius"/>
    </source>
</evidence>
<organism evidence="2 3">
    <name type="scientific">Henosepilachna vigintioctopunctata</name>
    <dbReference type="NCBI Taxonomy" id="420089"/>
    <lineage>
        <taxon>Eukaryota</taxon>
        <taxon>Metazoa</taxon>
        <taxon>Ecdysozoa</taxon>
        <taxon>Arthropoda</taxon>
        <taxon>Hexapoda</taxon>
        <taxon>Insecta</taxon>
        <taxon>Pterygota</taxon>
        <taxon>Neoptera</taxon>
        <taxon>Endopterygota</taxon>
        <taxon>Coleoptera</taxon>
        <taxon>Polyphaga</taxon>
        <taxon>Cucujiformia</taxon>
        <taxon>Coccinelloidea</taxon>
        <taxon>Coccinellidae</taxon>
        <taxon>Epilachninae</taxon>
        <taxon>Epilachnini</taxon>
        <taxon>Henosepilachna</taxon>
    </lineage>
</organism>
<name>A0AAW1UQ48_9CUCU</name>
<proteinExistence type="predicted"/>
<feature type="transmembrane region" description="Helical" evidence="1">
    <location>
        <begin position="164"/>
        <end position="183"/>
    </location>
</feature>
<accession>A0AAW1UQ48</accession>
<sequence length="548" mass="62608">MGFQGIFEVSPLFYGWYTNNDNDKKKYRLPLAYFITGLMVYAYSFFATLRKMAENSKMSKLCEKDDECIFSWKLFTAWDHMIGSSEAAHNRVASILMGFKEALLEEAEKKKEVRNWKITGARILVNIIILGLFFLSAGSVVFLVHRSVMPDGQTTFWRRNELTIVMTLISIVFPMLFDAMGFFEQYHPRKQLRIQLARIMALNLLNLYSLIFSQFDKIHDISDEMTNYLMELSSQRNLGRMKKNLFEKFPDISPGKTIYCYQTCHWNVTPSSLLVGALVLNSSISAPSSVINDITTNSSSKTNWSISMNNQSIDQNDYPSYDDYFTLDVKNHSESNTNSSLKSSPLNERGIFSTASYDTEATWRDKSPDYLSFILSEFDSMENNTQSSFLNLEYMSEVSAPDIISKESITTIFEYDSALEENSTIVPEYFYEYASNDSSLSTSDSGVSFTNIVVGIAEPDSFFEEIINKSFVPDYEFENNSSTISAYDYTFQENGTTTSEFASSSTPILDIIIEKTVVIRLNLALFSKTTKIQYLILRLMKTVLLQQP</sequence>
<dbReference type="PANTHER" id="PTHR23302:SF40">
    <property type="entry name" value="TRANSMEMBRANE CHANNEL-LIKE PROTEIN"/>
    <property type="match status" value="1"/>
</dbReference>
<reference evidence="2 3" key="1">
    <citation type="submission" date="2023-03" db="EMBL/GenBank/DDBJ databases">
        <title>Genome insight into feeding habits of ladybird beetles.</title>
        <authorList>
            <person name="Li H.-S."/>
            <person name="Huang Y.-H."/>
            <person name="Pang H."/>
        </authorList>
    </citation>
    <scope>NUCLEOTIDE SEQUENCE [LARGE SCALE GENOMIC DNA]</scope>
    <source>
        <strain evidence="2">SYSU_2023b</strain>
        <tissue evidence="2">Whole body</tissue>
    </source>
</reference>
<keyword evidence="3" id="KW-1185">Reference proteome</keyword>
<feature type="transmembrane region" description="Helical" evidence="1">
    <location>
        <begin position="195"/>
        <end position="215"/>
    </location>
</feature>
<dbReference type="EMBL" id="JARQZJ010000069">
    <property type="protein sequence ID" value="KAK9881609.1"/>
    <property type="molecule type" value="Genomic_DNA"/>
</dbReference>
<feature type="transmembrane region" description="Helical" evidence="1">
    <location>
        <begin position="123"/>
        <end position="144"/>
    </location>
</feature>
<evidence type="ECO:0000313" key="3">
    <source>
        <dbReference type="Proteomes" id="UP001431783"/>
    </source>
</evidence>
<dbReference type="GO" id="GO:0008381">
    <property type="term" value="F:mechanosensitive monoatomic ion channel activity"/>
    <property type="evidence" value="ECO:0007669"/>
    <property type="project" value="TreeGrafter"/>
</dbReference>
<comment type="caution">
    <text evidence="2">The sequence shown here is derived from an EMBL/GenBank/DDBJ whole genome shotgun (WGS) entry which is preliminary data.</text>
</comment>
<dbReference type="PANTHER" id="PTHR23302">
    <property type="entry name" value="TRANSMEMBRANE CHANNEL-RELATED"/>
    <property type="match status" value="1"/>
</dbReference>
<dbReference type="Proteomes" id="UP001431783">
    <property type="component" value="Unassembled WGS sequence"/>
</dbReference>
<dbReference type="GO" id="GO:0005886">
    <property type="term" value="C:plasma membrane"/>
    <property type="evidence" value="ECO:0007669"/>
    <property type="project" value="InterPro"/>
</dbReference>
<evidence type="ECO:0000313" key="2">
    <source>
        <dbReference type="EMBL" id="KAK9881609.1"/>
    </source>
</evidence>
<protein>
    <submittedName>
        <fullName evidence="2">Uncharacterized protein</fullName>
    </submittedName>
</protein>
<keyword evidence="1" id="KW-1133">Transmembrane helix</keyword>
<dbReference type="InterPro" id="IPR038900">
    <property type="entry name" value="TMC"/>
</dbReference>
<gene>
    <name evidence="2" type="ORF">WA026_016480</name>
</gene>